<proteinExistence type="predicted"/>
<dbReference type="RefSeq" id="XP_009164080.1">
    <property type="nucleotide sequence ID" value="XM_009165816.1"/>
</dbReference>
<organism evidence="1 2">
    <name type="scientific">Opisthorchis viverrini</name>
    <name type="common">Southeast Asian liver fluke</name>
    <dbReference type="NCBI Taxonomy" id="6198"/>
    <lineage>
        <taxon>Eukaryota</taxon>
        <taxon>Metazoa</taxon>
        <taxon>Spiralia</taxon>
        <taxon>Lophotrochozoa</taxon>
        <taxon>Platyhelminthes</taxon>
        <taxon>Trematoda</taxon>
        <taxon>Digenea</taxon>
        <taxon>Opisthorchiida</taxon>
        <taxon>Opisthorchiata</taxon>
        <taxon>Opisthorchiidae</taxon>
        <taxon>Opisthorchis</taxon>
    </lineage>
</organism>
<gene>
    <name evidence="1" type="ORF">T265_01726</name>
</gene>
<accession>A0A075AIR7</accession>
<dbReference type="AlphaFoldDB" id="A0A075AIR7"/>
<dbReference type="EMBL" id="KL596637">
    <property type="protein sequence ID" value="KER32104.1"/>
    <property type="molecule type" value="Genomic_DNA"/>
</dbReference>
<dbReference type="KEGG" id="ovi:T265_01726"/>
<dbReference type="CTD" id="20315914"/>
<dbReference type="Proteomes" id="UP000054324">
    <property type="component" value="Unassembled WGS sequence"/>
</dbReference>
<evidence type="ECO:0000313" key="2">
    <source>
        <dbReference type="Proteomes" id="UP000054324"/>
    </source>
</evidence>
<name>A0A075AIR7_OPIVI</name>
<reference evidence="1 2" key="1">
    <citation type="submission" date="2013-11" db="EMBL/GenBank/DDBJ databases">
        <title>Opisthorchis viverrini - life in the bile duct.</title>
        <authorList>
            <person name="Young N.D."/>
            <person name="Nagarajan N."/>
            <person name="Lin S.J."/>
            <person name="Korhonen P.K."/>
            <person name="Jex A.R."/>
            <person name="Hall R.S."/>
            <person name="Safavi-Hemami H."/>
            <person name="Kaewkong W."/>
            <person name="Bertrand D."/>
            <person name="Gao S."/>
            <person name="Seet Q."/>
            <person name="Wongkham S."/>
            <person name="Teh B.T."/>
            <person name="Wongkham C."/>
            <person name="Intapan P.M."/>
            <person name="Maleewong W."/>
            <person name="Yang X."/>
            <person name="Hu M."/>
            <person name="Wang Z."/>
            <person name="Hofmann A."/>
            <person name="Sternberg P.W."/>
            <person name="Tan P."/>
            <person name="Wang J."/>
            <person name="Gasser R.B."/>
        </authorList>
    </citation>
    <scope>NUCLEOTIDE SEQUENCE [LARGE SCALE GENOMIC DNA]</scope>
</reference>
<evidence type="ECO:0000313" key="1">
    <source>
        <dbReference type="EMBL" id="KER32104.1"/>
    </source>
</evidence>
<protein>
    <submittedName>
        <fullName evidence="1">Uncharacterized protein</fullName>
    </submittedName>
</protein>
<keyword evidence="2" id="KW-1185">Reference proteome</keyword>
<sequence length="94" mass="10599">MNDIGGENTPLQPRENCPIISANWITVACSHVLEARTGAVVNERANTAYCEHASELEAEEVCTPMGWNHLLRRTRSNRTFNDQTDVYTKLRPGR</sequence>
<dbReference type="GeneID" id="20315914"/>